<gene>
    <name evidence="2" type="ORF">SNF14_07130</name>
</gene>
<comment type="caution">
    <text evidence="2">The sequence shown here is derived from an EMBL/GenBank/DDBJ whole genome shotgun (WGS) entry which is preliminary data.</text>
</comment>
<dbReference type="InterPro" id="IPR050571">
    <property type="entry name" value="Class-IV_PLP-Dep_Aminotrnsfr"/>
</dbReference>
<protein>
    <submittedName>
        <fullName evidence="2">Sulfotransferase family protein</fullName>
    </submittedName>
</protein>
<accession>A0ABU5ELE7</accession>
<dbReference type="EMBL" id="JAXDAE010000006">
    <property type="protein sequence ID" value="MDY2587108.1"/>
    <property type="molecule type" value="Genomic_DNA"/>
</dbReference>
<reference evidence="2 3" key="1">
    <citation type="submission" date="2023-11" db="EMBL/GenBank/DDBJ databases">
        <title>Winogradskyella pelagius sp. nov., isolated from coastal sediment.</title>
        <authorList>
            <person name="Li F."/>
        </authorList>
    </citation>
    <scope>NUCLEOTIDE SEQUENCE [LARGE SCALE GENOMIC DNA]</scope>
    <source>
        <strain evidence="2 3">KCTC 23502</strain>
    </source>
</reference>
<dbReference type="PANTHER" id="PTHR42743">
    <property type="entry name" value="AMINO-ACID AMINOTRANSFERASE"/>
    <property type="match status" value="1"/>
</dbReference>
<dbReference type="Pfam" id="PF19798">
    <property type="entry name" value="Sulfotransfer_5"/>
    <property type="match status" value="1"/>
</dbReference>
<name>A0ABU5ELE7_9FLAO</name>
<dbReference type="Proteomes" id="UP001285855">
    <property type="component" value="Unassembled WGS sequence"/>
</dbReference>
<comment type="similarity">
    <text evidence="1">Belongs to the class-IV pyridoxal-phosphate-dependent aminotransferase family.</text>
</comment>
<organism evidence="2 3">
    <name type="scientific">Winogradskyella aquimaris</name>
    <dbReference type="NCBI Taxonomy" id="864074"/>
    <lineage>
        <taxon>Bacteria</taxon>
        <taxon>Pseudomonadati</taxon>
        <taxon>Bacteroidota</taxon>
        <taxon>Flavobacteriia</taxon>
        <taxon>Flavobacteriales</taxon>
        <taxon>Flavobacteriaceae</taxon>
        <taxon>Winogradskyella</taxon>
    </lineage>
</organism>
<keyword evidence="3" id="KW-1185">Reference proteome</keyword>
<sequence length="251" mass="29248">MKTLSVKPLMMEGVKRICLWSGPRNISTALMYSFAQRKDTKVFDEPLYAYYLRHHPQARQYHPGAEDIIEAMENDGDTVVAMMLSNSEKPVLFFKHMTHHLLGLDKGFMKNTVNVILTRDPRDMLSSFYKVIPNPTIDDVGYALHLELMSYFKGNSIPFIVMEARRVLENPRHCLTDLCRFAGIAFDENMLSWKPQQRVEDGIWAKYWYHSVHQSSGFQTYKPKTDPFPKHLIPLLEDCLPYYNTLMDYAI</sequence>
<dbReference type="RefSeq" id="WP_320555481.1">
    <property type="nucleotide sequence ID" value="NZ_JAXDAE010000006.1"/>
</dbReference>
<evidence type="ECO:0000256" key="1">
    <source>
        <dbReference type="ARBA" id="ARBA00009320"/>
    </source>
</evidence>
<dbReference type="InterPro" id="IPR027417">
    <property type="entry name" value="P-loop_NTPase"/>
</dbReference>
<evidence type="ECO:0000313" key="2">
    <source>
        <dbReference type="EMBL" id="MDY2587108.1"/>
    </source>
</evidence>
<dbReference type="PANTHER" id="PTHR42743:SF11">
    <property type="entry name" value="AMINODEOXYCHORISMATE LYASE"/>
    <property type="match status" value="1"/>
</dbReference>
<proteinExistence type="inferred from homology"/>
<dbReference type="SUPFAM" id="SSF52540">
    <property type="entry name" value="P-loop containing nucleoside triphosphate hydrolases"/>
    <property type="match status" value="1"/>
</dbReference>
<evidence type="ECO:0000313" key="3">
    <source>
        <dbReference type="Proteomes" id="UP001285855"/>
    </source>
</evidence>
<dbReference type="Gene3D" id="3.40.50.300">
    <property type="entry name" value="P-loop containing nucleotide triphosphate hydrolases"/>
    <property type="match status" value="1"/>
</dbReference>